<dbReference type="GO" id="GO:0000160">
    <property type="term" value="P:phosphorelay signal transduction system"/>
    <property type="evidence" value="ECO:0007669"/>
    <property type="project" value="InterPro"/>
</dbReference>
<dbReference type="CDD" id="cd17540">
    <property type="entry name" value="REC_PhyR"/>
    <property type="match status" value="1"/>
</dbReference>
<keyword evidence="1 2" id="KW-0597">Phosphoprotein</keyword>
<proteinExistence type="predicted"/>
<organism evidence="4 5">
    <name type="scientific">Pontivivens marinum</name>
    <dbReference type="NCBI Taxonomy" id="1690039"/>
    <lineage>
        <taxon>Bacteria</taxon>
        <taxon>Pseudomonadati</taxon>
        <taxon>Pseudomonadota</taxon>
        <taxon>Alphaproteobacteria</taxon>
        <taxon>Rhodobacterales</taxon>
        <taxon>Paracoccaceae</taxon>
        <taxon>Pontivivens</taxon>
    </lineage>
</organism>
<accession>A0A2C9CNF7</accession>
<dbReference type="Pfam" id="PF22029">
    <property type="entry name" value="PhyR_sigma2"/>
    <property type="match status" value="1"/>
</dbReference>
<dbReference type="Pfam" id="PF00072">
    <property type="entry name" value="Response_reg"/>
    <property type="match status" value="1"/>
</dbReference>
<dbReference type="InterPro" id="IPR011006">
    <property type="entry name" value="CheY-like_superfamily"/>
</dbReference>
<dbReference type="PANTHER" id="PTHR44591">
    <property type="entry name" value="STRESS RESPONSE REGULATOR PROTEIN 1"/>
    <property type="match status" value="1"/>
</dbReference>
<dbReference type="AlphaFoldDB" id="A0A2C9CNF7"/>
<dbReference type="InterPro" id="IPR053867">
    <property type="entry name" value="PhyR_sigma4"/>
</dbReference>
<reference evidence="5" key="1">
    <citation type="submission" date="2017-09" db="EMBL/GenBank/DDBJ databases">
        <authorList>
            <person name="Varghese N."/>
            <person name="Submissions S."/>
        </authorList>
    </citation>
    <scope>NUCLEOTIDE SEQUENCE [LARGE SCALE GENOMIC DNA]</scope>
    <source>
        <strain evidence="5">C7</strain>
    </source>
</reference>
<feature type="modified residue" description="4-aspartylphosphate" evidence="2">
    <location>
        <position position="196"/>
    </location>
</feature>
<dbReference type="InterPro" id="IPR013324">
    <property type="entry name" value="RNA_pol_sigma_r3/r4-like"/>
</dbReference>
<dbReference type="RefSeq" id="WP_097928326.1">
    <property type="nucleotide sequence ID" value="NZ_OCTN01000001.1"/>
</dbReference>
<dbReference type="SMART" id="SM00448">
    <property type="entry name" value="REC"/>
    <property type="match status" value="1"/>
</dbReference>
<dbReference type="PROSITE" id="PS50110">
    <property type="entry name" value="RESPONSE_REGULATORY"/>
    <property type="match status" value="1"/>
</dbReference>
<dbReference type="Gene3D" id="3.40.50.2300">
    <property type="match status" value="1"/>
</dbReference>
<name>A0A2C9CNF7_9RHOB</name>
<sequence>MPDDMTIVNDIETHLPYLRRYARALTGSQKHGDALAASTLQAILLDMTLMDTVGRPAVRLFSVFHTTWMAQGRLGTSVEDGAMANERIAAARLEKLTPSAREALLLKVMEQFTIEEVGEIMSTSTQKADELVRIGAAELEGGLASRILVVEDEPLIAMDLEAIVSDLGHTVVGNARTHSEAIAMYAKHKPELVLMDVHLADGSSGAEAATEILEETTDQPIIFITAYPERLLTGQQAEPAFLITKPFTEEQVRATVSQALFFSARSVPA</sequence>
<dbReference type="Pfam" id="PF22233">
    <property type="entry name" value="PhyR_sigma-like"/>
    <property type="match status" value="1"/>
</dbReference>
<dbReference type="InterPro" id="IPR001789">
    <property type="entry name" value="Sig_transdc_resp-reg_receiver"/>
</dbReference>
<evidence type="ECO:0000256" key="2">
    <source>
        <dbReference type="PROSITE-ProRule" id="PRU00169"/>
    </source>
</evidence>
<keyword evidence="5" id="KW-1185">Reference proteome</keyword>
<dbReference type="NCBIfam" id="NF006623">
    <property type="entry name" value="PRK09191.1"/>
    <property type="match status" value="1"/>
</dbReference>
<gene>
    <name evidence="4" type="ORF">SAMN06273572_101610</name>
</gene>
<protein>
    <submittedName>
        <fullName evidence="4">CheY chemotaxis protein or a CheY-like REC (Receiver) domain</fullName>
    </submittedName>
</protein>
<dbReference type="Gene3D" id="1.20.140.160">
    <property type="match status" value="1"/>
</dbReference>
<evidence type="ECO:0000259" key="3">
    <source>
        <dbReference type="PROSITE" id="PS50110"/>
    </source>
</evidence>
<evidence type="ECO:0000313" key="4">
    <source>
        <dbReference type="EMBL" id="SOH92762.1"/>
    </source>
</evidence>
<dbReference type="Proteomes" id="UP000220034">
    <property type="component" value="Unassembled WGS sequence"/>
</dbReference>
<dbReference type="InterPro" id="IPR053866">
    <property type="entry name" value="PhyR_sigma2"/>
</dbReference>
<dbReference type="PANTHER" id="PTHR44591:SF3">
    <property type="entry name" value="RESPONSE REGULATORY DOMAIN-CONTAINING PROTEIN"/>
    <property type="match status" value="1"/>
</dbReference>
<feature type="domain" description="Response regulatory" evidence="3">
    <location>
        <begin position="146"/>
        <end position="260"/>
    </location>
</feature>
<dbReference type="InterPro" id="IPR050595">
    <property type="entry name" value="Bact_response_regulator"/>
</dbReference>
<dbReference type="SUPFAM" id="SSF52172">
    <property type="entry name" value="CheY-like"/>
    <property type="match status" value="1"/>
</dbReference>
<evidence type="ECO:0000313" key="5">
    <source>
        <dbReference type="Proteomes" id="UP000220034"/>
    </source>
</evidence>
<dbReference type="EMBL" id="OCTN01000001">
    <property type="protein sequence ID" value="SOH92762.1"/>
    <property type="molecule type" value="Genomic_DNA"/>
</dbReference>
<evidence type="ECO:0000256" key="1">
    <source>
        <dbReference type="ARBA" id="ARBA00022553"/>
    </source>
</evidence>
<dbReference type="SUPFAM" id="SSF88659">
    <property type="entry name" value="Sigma3 and sigma4 domains of RNA polymerase sigma factors"/>
    <property type="match status" value="1"/>
</dbReference>
<dbReference type="OrthoDB" id="9786101at2"/>